<proteinExistence type="predicted"/>
<evidence type="ECO:0000256" key="2">
    <source>
        <dbReference type="SAM" id="Phobius"/>
    </source>
</evidence>
<feature type="domain" description="DUF4349" evidence="3">
    <location>
        <begin position="85"/>
        <end position="294"/>
    </location>
</feature>
<dbReference type="STRING" id="1618443.UV73_C0012G0036"/>
<evidence type="ECO:0000313" key="4">
    <source>
        <dbReference type="EMBL" id="KKS96008.1"/>
    </source>
</evidence>
<reference evidence="4 5" key="1">
    <citation type="journal article" date="2015" name="Nature">
        <title>rRNA introns, odd ribosomes, and small enigmatic genomes across a large radiation of phyla.</title>
        <authorList>
            <person name="Brown C.T."/>
            <person name="Hug L.A."/>
            <person name="Thomas B.C."/>
            <person name="Sharon I."/>
            <person name="Castelle C.J."/>
            <person name="Singh A."/>
            <person name="Wilkins M.J."/>
            <person name="Williams K.H."/>
            <person name="Banfield J.F."/>
        </authorList>
    </citation>
    <scope>NUCLEOTIDE SEQUENCE [LARGE SCALE GENOMIC DNA]</scope>
</reference>
<dbReference type="AlphaFoldDB" id="A0A0G1GAM3"/>
<comment type="caution">
    <text evidence="4">The sequence shown here is derived from an EMBL/GenBank/DDBJ whole genome shotgun (WGS) entry which is preliminary data.</text>
</comment>
<dbReference type="Pfam" id="PF14257">
    <property type="entry name" value="DUF4349"/>
    <property type="match status" value="1"/>
</dbReference>
<organism evidence="4 5">
    <name type="scientific">Candidatus Gottesmanbacteria bacterium GW2011_GWA2_43_14</name>
    <dbReference type="NCBI Taxonomy" id="1618443"/>
    <lineage>
        <taxon>Bacteria</taxon>
        <taxon>Candidatus Gottesmaniibacteriota</taxon>
    </lineage>
</organism>
<dbReference type="InterPro" id="IPR025645">
    <property type="entry name" value="DUF4349"/>
</dbReference>
<name>A0A0G1GAM3_9BACT</name>
<feature type="coiled-coil region" evidence="1">
    <location>
        <begin position="201"/>
        <end position="228"/>
    </location>
</feature>
<feature type="transmembrane region" description="Helical" evidence="2">
    <location>
        <begin position="276"/>
        <end position="298"/>
    </location>
</feature>
<evidence type="ECO:0000256" key="1">
    <source>
        <dbReference type="SAM" id="Coils"/>
    </source>
</evidence>
<dbReference type="Proteomes" id="UP000034894">
    <property type="component" value="Unassembled WGS sequence"/>
</dbReference>
<keyword evidence="2" id="KW-0472">Membrane</keyword>
<keyword evidence="1" id="KW-0175">Coiled coil</keyword>
<gene>
    <name evidence="4" type="ORF">UV73_C0012G0036</name>
</gene>
<protein>
    <recommendedName>
        <fullName evidence="3">DUF4349 domain-containing protein</fullName>
    </recommendedName>
</protein>
<keyword evidence="2" id="KW-1133">Transmembrane helix</keyword>
<evidence type="ECO:0000313" key="5">
    <source>
        <dbReference type="Proteomes" id="UP000034894"/>
    </source>
</evidence>
<dbReference type="EMBL" id="LCFP01000012">
    <property type="protein sequence ID" value="KKS96008.1"/>
    <property type="molecule type" value="Genomic_DNA"/>
</dbReference>
<keyword evidence="2" id="KW-0812">Transmembrane</keyword>
<sequence>MKAVFSWIKNNRLTALLAVAVLYFLLKNNSGLFSVNLRKSYQPNLGMTESFDMAAPEMGLGSRGLGKSIIPSSADYAPTNNAQDRLVIQNSDISLQVKNVRTALDDILSQVKAAGGYMVNSSLSSPEDAPYASLTVRVPASQLDATLNSLRGLAVKVVWENLYGNDVTDEYEDIDAKLVTLNRTKAKFEAIFESAVEISDILRVQQELINLENQIDSYKGRQNYLEKNAQLARITINLSTDEFSLPYAPSETWRPDVIFKTAVRSLIANLRKVGTLAIWAFVYSVIIIPAILILRFFFRKKELQK</sequence>
<evidence type="ECO:0000259" key="3">
    <source>
        <dbReference type="Pfam" id="PF14257"/>
    </source>
</evidence>
<accession>A0A0G1GAM3</accession>